<dbReference type="PANTHER" id="PTHR24171:SF9">
    <property type="entry name" value="ANKYRIN REPEAT DOMAIN-CONTAINING PROTEIN 39"/>
    <property type="match status" value="1"/>
</dbReference>
<feature type="repeat" description="ANK" evidence="3">
    <location>
        <begin position="552"/>
        <end position="584"/>
    </location>
</feature>
<gene>
    <name evidence="4" type="ORF">FKW77_003843</name>
</gene>
<evidence type="ECO:0000313" key="5">
    <source>
        <dbReference type="Proteomes" id="UP000316270"/>
    </source>
</evidence>
<dbReference type="Pfam" id="PF12796">
    <property type="entry name" value="Ank_2"/>
    <property type="match status" value="2"/>
</dbReference>
<feature type="repeat" description="ANK" evidence="3">
    <location>
        <begin position="618"/>
        <end position="650"/>
    </location>
</feature>
<evidence type="ECO:0000256" key="1">
    <source>
        <dbReference type="ARBA" id="ARBA00022737"/>
    </source>
</evidence>
<organism evidence="4 5">
    <name type="scientific">Venturia effusa</name>
    <dbReference type="NCBI Taxonomy" id="50376"/>
    <lineage>
        <taxon>Eukaryota</taxon>
        <taxon>Fungi</taxon>
        <taxon>Dikarya</taxon>
        <taxon>Ascomycota</taxon>
        <taxon>Pezizomycotina</taxon>
        <taxon>Dothideomycetes</taxon>
        <taxon>Pleosporomycetidae</taxon>
        <taxon>Venturiales</taxon>
        <taxon>Venturiaceae</taxon>
        <taxon>Venturia</taxon>
    </lineage>
</organism>
<dbReference type="InterPro" id="IPR036770">
    <property type="entry name" value="Ankyrin_rpt-contain_sf"/>
</dbReference>
<feature type="repeat" description="ANK" evidence="3">
    <location>
        <begin position="419"/>
        <end position="451"/>
    </location>
</feature>
<keyword evidence="2 3" id="KW-0040">ANK repeat</keyword>
<dbReference type="Proteomes" id="UP000316270">
    <property type="component" value="Chromosome 16"/>
</dbReference>
<dbReference type="STRING" id="50376.A0A517LML1"/>
<name>A0A517LML1_9PEZI</name>
<dbReference type="EMBL" id="CP042200">
    <property type="protein sequence ID" value="QDS76889.1"/>
    <property type="molecule type" value="Genomic_DNA"/>
</dbReference>
<dbReference type="PANTHER" id="PTHR24171">
    <property type="entry name" value="ANKYRIN REPEAT DOMAIN-CONTAINING PROTEIN 39-RELATED"/>
    <property type="match status" value="1"/>
</dbReference>
<feature type="repeat" description="ANK" evidence="3">
    <location>
        <begin position="585"/>
        <end position="617"/>
    </location>
</feature>
<evidence type="ECO:0000256" key="3">
    <source>
        <dbReference type="PROSITE-ProRule" id="PRU00023"/>
    </source>
</evidence>
<keyword evidence="1" id="KW-0677">Repeat</keyword>
<dbReference type="Gene3D" id="1.25.40.20">
    <property type="entry name" value="Ankyrin repeat-containing domain"/>
    <property type="match status" value="3"/>
</dbReference>
<dbReference type="PROSITE" id="PS50297">
    <property type="entry name" value="ANK_REP_REGION"/>
    <property type="match status" value="6"/>
</dbReference>
<dbReference type="AlphaFoldDB" id="A0A517LML1"/>
<reference evidence="4 5" key="1">
    <citation type="submission" date="2019-07" db="EMBL/GenBank/DDBJ databases">
        <title>Finished genome of Venturia effusa.</title>
        <authorList>
            <person name="Young C.A."/>
            <person name="Cox M.P."/>
            <person name="Ganley A.R.D."/>
            <person name="David W.J."/>
        </authorList>
    </citation>
    <scope>NUCLEOTIDE SEQUENCE [LARGE SCALE GENOMIC DNA]</scope>
    <source>
        <strain evidence="5">albino</strain>
    </source>
</reference>
<dbReference type="PROSITE" id="PS50088">
    <property type="entry name" value="ANK_REPEAT"/>
    <property type="match status" value="7"/>
</dbReference>
<feature type="repeat" description="ANK" evidence="3">
    <location>
        <begin position="452"/>
        <end position="484"/>
    </location>
</feature>
<protein>
    <submittedName>
        <fullName evidence="4">Uncharacterized protein</fullName>
    </submittedName>
</protein>
<dbReference type="PRINTS" id="PR01415">
    <property type="entry name" value="ANKYRIN"/>
</dbReference>
<evidence type="ECO:0000313" key="4">
    <source>
        <dbReference type="EMBL" id="QDS76889.1"/>
    </source>
</evidence>
<dbReference type="OrthoDB" id="3913610at2759"/>
<sequence>MCPIYVGTDGNAFFPSVEPADNAACCTAEPHLLEDFDFDSFLRDTDDNQAFPSIDFSFNRGELNDDCVANSHEVSSTPVTPANVISCFPFALVEMPPRGMELHKQACKVLAQDYLKQIVSIHSICKRAVGLAYPNVLQSQLLTASRTWNKLGDLLSEHCEIIFETNTVTVLETLMLDCRHGLDRISKEVGSAEIVQSLSMRQVSIKNGELIAYGCLVPLMQMLRAFTCKSIEDQKTRLHGIAASHLLNMGDADTSKTDVDDTRSILSGKTLLGVQEVKEKGYKAQVYEVEAEEEVEPTGCFLRTLLKWMAERAEQPGDVMLKSRMVSARSKLVPKKVVSIVAARQRRRVCKLHEQVLGLCTSGTAADLTKFLSRNRKAVATIEARPDDVLRESASRSSELLKCVLIHCRALNIDRTGRTGRTCLWNAAHDGNTEAINVLIESGANKELADEDGLRPLHIAVKKGHLDCVAALLTAKADIEAPDAKMNKPLHLAAEHISGCDIIDKLLDSGANINATNIKLSTPLHEAIRSGNILSQRLLMQRGADIEALRIRWETPVKYAVSYGQLDMLCTLITAGADPDALTCENKAALHSAAAHEDHKIVQVLLDAGCEIDPRGKNGSTPLYMAAQNGRIKNAQVLASQGADLHAKRKGRTPLDIARSYRNFGVLEVLEKVKSGLPMGELEKDLGYR</sequence>
<accession>A0A517LML1</accession>
<dbReference type="InterPro" id="IPR002110">
    <property type="entry name" value="Ankyrin_rpt"/>
</dbReference>
<dbReference type="Pfam" id="PF00023">
    <property type="entry name" value="Ank"/>
    <property type="match status" value="2"/>
</dbReference>
<keyword evidence="5" id="KW-1185">Reference proteome</keyword>
<proteinExistence type="predicted"/>
<evidence type="ECO:0000256" key="2">
    <source>
        <dbReference type="ARBA" id="ARBA00023043"/>
    </source>
</evidence>
<feature type="repeat" description="ANK" evidence="3">
    <location>
        <begin position="485"/>
        <end position="518"/>
    </location>
</feature>
<dbReference type="SMART" id="SM00248">
    <property type="entry name" value="ANK"/>
    <property type="match status" value="8"/>
</dbReference>
<feature type="repeat" description="ANK" evidence="3">
    <location>
        <begin position="519"/>
        <end position="551"/>
    </location>
</feature>
<dbReference type="SUPFAM" id="SSF48403">
    <property type="entry name" value="Ankyrin repeat"/>
    <property type="match status" value="1"/>
</dbReference>